<dbReference type="AlphaFoldDB" id="A0A2V3IXE7"/>
<evidence type="ECO:0000256" key="1">
    <source>
        <dbReference type="ARBA" id="ARBA00004167"/>
    </source>
</evidence>
<dbReference type="EMBL" id="NBIV01000032">
    <property type="protein sequence ID" value="PXF46834.1"/>
    <property type="molecule type" value="Genomic_DNA"/>
</dbReference>
<evidence type="ECO:0000313" key="10">
    <source>
        <dbReference type="EMBL" id="PXF46834.1"/>
    </source>
</evidence>
<evidence type="ECO:0000313" key="11">
    <source>
        <dbReference type="Proteomes" id="UP000247409"/>
    </source>
</evidence>
<feature type="region of interest" description="Disordered" evidence="8">
    <location>
        <begin position="139"/>
        <end position="224"/>
    </location>
</feature>
<dbReference type="GO" id="GO:0016020">
    <property type="term" value="C:membrane"/>
    <property type="evidence" value="ECO:0007669"/>
    <property type="project" value="UniProtKB-ARBA"/>
</dbReference>
<reference evidence="10 11" key="1">
    <citation type="journal article" date="2018" name="Mol. Biol. Evol.">
        <title>Analysis of the draft genome of the red seaweed Gracilariopsis chorda provides insights into genome size evolution in Rhodophyta.</title>
        <authorList>
            <person name="Lee J."/>
            <person name="Yang E.C."/>
            <person name="Graf L."/>
            <person name="Yang J.H."/>
            <person name="Qiu H."/>
            <person name="Zel Zion U."/>
            <person name="Chan C.X."/>
            <person name="Stephens T.G."/>
            <person name="Weber A.P.M."/>
            <person name="Boo G.H."/>
            <person name="Boo S.M."/>
            <person name="Kim K.M."/>
            <person name="Shin Y."/>
            <person name="Jung M."/>
            <person name="Lee S.J."/>
            <person name="Yim H.S."/>
            <person name="Lee J.H."/>
            <person name="Bhattacharya D."/>
            <person name="Yoon H.S."/>
        </authorList>
    </citation>
    <scope>NUCLEOTIDE SEQUENCE [LARGE SCALE GENOMIC DNA]</scope>
    <source>
        <strain evidence="10 11">SKKU-2015</strain>
        <tissue evidence="10">Whole body</tissue>
    </source>
</reference>
<evidence type="ECO:0000256" key="2">
    <source>
        <dbReference type="ARBA" id="ARBA00022448"/>
    </source>
</evidence>
<name>A0A2V3IXE7_9FLOR</name>
<feature type="region of interest" description="Disordered" evidence="8">
    <location>
        <begin position="238"/>
        <end position="261"/>
    </location>
</feature>
<evidence type="ECO:0000256" key="9">
    <source>
        <dbReference type="SAM" id="Phobius"/>
    </source>
</evidence>
<dbReference type="GO" id="GO:0015031">
    <property type="term" value="P:protein transport"/>
    <property type="evidence" value="ECO:0007669"/>
    <property type="project" value="UniProtKB-KW"/>
</dbReference>
<keyword evidence="11" id="KW-1185">Reference proteome</keyword>
<evidence type="ECO:0000256" key="5">
    <source>
        <dbReference type="ARBA" id="ARBA00022989"/>
    </source>
</evidence>
<dbReference type="Proteomes" id="UP000247409">
    <property type="component" value="Unassembled WGS sequence"/>
</dbReference>
<proteinExistence type="predicted"/>
<feature type="compositionally biased region" description="Basic and acidic residues" evidence="8">
    <location>
        <begin position="238"/>
        <end position="248"/>
    </location>
</feature>
<keyword evidence="2" id="KW-0813">Transport</keyword>
<organism evidence="10 11">
    <name type="scientific">Gracilariopsis chorda</name>
    <dbReference type="NCBI Taxonomy" id="448386"/>
    <lineage>
        <taxon>Eukaryota</taxon>
        <taxon>Rhodophyta</taxon>
        <taxon>Florideophyceae</taxon>
        <taxon>Rhodymeniophycidae</taxon>
        <taxon>Gracilariales</taxon>
        <taxon>Gracilariaceae</taxon>
        <taxon>Gracilariopsis</taxon>
    </lineage>
</organism>
<evidence type="ECO:0000256" key="7">
    <source>
        <dbReference type="ARBA" id="ARBA00023136"/>
    </source>
</evidence>
<dbReference type="Pfam" id="PF02416">
    <property type="entry name" value="TatA_B_E"/>
    <property type="match status" value="1"/>
</dbReference>
<dbReference type="OrthoDB" id="47875at2759"/>
<dbReference type="InterPro" id="IPR003369">
    <property type="entry name" value="TatA/B/E"/>
</dbReference>
<keyword evidence="3 9" id="KW-0812">Transmembrane</keyword>
<evidence type="ECO:0000256" key="6">
    <source>
        <dbReference type="ARBA" id="ARBA00023010"/>
    </source>
</evidence>
<evidence type="ECO:0000256" key="4">
    <source>
        <dbReference type="ARBA" id="ARBA00022927"/>
    </source>
</evidence>
<keyword evidence="6" id="KW-0811">Translocation</keyword>
<accession>A0A2V3IXE7</accession>
<evidence type="ECO:0000256" key="8">
    <source>
        <dbReference type="SAM" id="MobiDB-lite"/>
    </source>
</evidence>
<evidence type="ECO:0000256" key="3">
    <source>
        <dbReference type="ARBA" id="ARBA00022692"/>
    </source>
</evidence>
<protein>
    <submittedName>
        <fullName evidence="10">Sec-independent protein translocase protein TatB</fullName>
    </submittedName>
</protein>
<keyword evidence="5 9" id="KW-1133">Transmembrane helix</keyword>
<sequence>MAFVSSGPISTGNLHYNTGRLCAWRGDQRLIGKWSLFKGKSVLRRSSVRISWEEKRTRTTPTALLGGGGFLGVGSSEVLVILLVGWLLLGPEKLFSLAKDTGKVLGELRRTANKAKEQFDEAIELDLMSAEVKQKQDASLPSGGAIVSETGKAEDNGVTEELQTSELVEELSVPRSPSEEEVVAQQDAEADKGAFLDQLKRVADPNQTAPGEIPDLEVDEEEEVRRLEQEYLEARERLERRKLGKEDAQGQTENKSVVGER</sequence>
<dbReference type="Gene3D" id="1.20.5.3310">
    <property type="match status" value="1"/>
</dbReference>
<keyword evidence="7 9" id="KW-0472">Membrane</keyword>
<comment type="caution">
    <text evidence="10">The sequence shown here is derived from an EMBL/GenBank/DDBJ whole genome shotgun (WGS) entry which is preliminary data.</text>
</comment>
<feature type="transmembrane region" description="Helical" evidence="9">
    <location>
        <begin position="63"/>
        <end position="89"/>
    </location>
</feature>
<gene>
    <name evidence="10" type="ORF">BWQ96_03363</name>
</gene>
<comment type="subcellular location">
    <subcellularLocation>
        <location evidence="1">Membrane</location>
        <topology evidence="1">Single-pass membrane protein</topology>
    </subcellularLocation>
</comment>
<feature type="compositionally biased region" description="Basic and acidic residues" evidence="8">
    <location>
        <begin position="189"/>
        <end position="203"/>
    </location>
</feature>
<dbReference type="PRINTS" id="PR01506">
    <property type="entry name" value="TATBPROTEIN"/>
</dbReference>
<keyword evidence="4" id="KW-0653">Protein transport</keyword>